<feature type="domain" description="NodB homology" evidence="1">
    <location>
        <begin position="67"/>
        <end position="256"/>
    </location>
</feature>
<gene>
    <name evidence="2" type="ORF">ESZ50_05215</name>
</gene>
<dbReference type="PANTHER" id="PTHR10587">
    <property type="entry name" value="GLYCOSYL TRANSFERASE-RELATED"/>
    <property type="match status" value="1"/>
</dbReference>
<name>A0A6C2C7J3_9LACO</name>
<sequence length="268" mass="29683">MPIKFRSLLITSITALLACLLFLIYPHIVTSHDVVSKALARKQSAAQSSSALAASAAAASSKQNSDSVIYLTFDDGPNATTTPQLLQTLKTKQVKATFFVTGNGPDNLIKQEYDEGNRIGLHTYTHNYAEVYSSIDNYFNDLERINERVIAITGYHSKLVRVPGGSANTISNSYSPNIMSYILPEIRNRGYQYFDWNVSAGDGSVQTNSDQPYNSVISELQPHRDNVVLMHDTKQTSVDAVGRIIDYANQNGYRFALLDTNSYPAQQR</sequence>
<dbReference type="Pfam" id="PF01522">
    <property type="entry name" value="Polysacc_deac_1"/>
    <property type="match status" value="1"/>
</dbReference>
<dbReference type="GO" id="GO:0005975">
    <property type="term" value="P:carbohydrate metabolic process"/>
    <property type="evidence" value="ECO:0007669"/>
    <property type="project" value="InterPro"/>
</dbReference>
<comment type="caution">
    <text evidence="2">The sequence shown here is derived from an EMBL/GenBank/DDBJ whole genome shotgun (WGS) entry which is preliminary data.</text>
</comment>
<proteinExistence type="predicted"/>
<dbReference type="Gene3D" id="3.20.20.370">
    <property type="entry name" value="Glycoside hydrolase/deacetylase"/>
    <property type="match status" value="1"/>
</dbReference>
<dbReference type="AlphaFoldDB" id="A0A6C2C7J3"/>
<dbReference type="GO" id="GO:0016810">
    <property type="term" value="F:hydrolase activity, acting on carbon-nitrogen (but not peptide) bonds"/>
    <property type="evidence" value="ECO:0007669"/>
    <property type="project" value="InterPro"/>
</dbReference>
<protein>
    <submittedName>
        <fullName evidence="2">Polysaccharide deacetylase</fullName>
    </submittedName>
</protein>
<dbReference type="RefSeq" id="WP_148622540.1">
    <property type="nucleotide sequence ID" value="NZ_SDGZ01000014.1"/>
</dbReference>
<evidence type="ECO:0000259" key="1">
    <source>
        <dbReference type="PROSITE" id="PS51677"/>
    </source>
</evidence>
<evidence type="ECO:0000313" key="3">
    <source>
        <dbReference type="Proteomes" id="UP000371977"/>
    </source>
</evidence>
<dbReference type="InterPro" id="IPR050248">
    <property type="entry name" value="Polysacc_deacetylase_ArnD"/>
</dbReference>
<dbReference type="SUPFAM" id="SSF88713">
    <property type="entry name" value="Glycoside hydrolase/deacetylase"/>
    <property type="match status" value="1"/>
</dbReference>
<dbReference type="EMBL" id="SDGZ01000014">
    <property type="protein sequence ID" value="TYC49549.1"/>
    <property type="molecule type" value="Genomic_DNA"/>
</dbReference>
<evidence type="ECO:0000313" key="2">
    <source>
        <dbReference type="EMBL" id="TYC49549.1"/>
    </source>
</evidence>
<dbReference type="CDD" id="cd10944">
    <property type="entry name" value="CE4_SmPgdA_like"/>
    <property type="match status" value="1"/>
</dbReference>
<dbReference type="Proteomes" id="UP000371977">
    <property type="component" value="Unassembled WGS sequence"/>
</dbReference>
<reference evidence="2 3" key="1">
    <citation type="submission" date="2019-01" db="EMBL/GenBank/DDBJ databases">
        <title>Weissella sp. nov., a novel lactic acid bacterium isolated from animal feces.</title>
        <authorList>
            <person name="Wang L.-T."/>
        </authorList>
    </citation>
    <scope>NUCLEOTIDE SEQUENCE [LARGE SCALE GENOMIC DNA]</scope>
    <source>
        <strain evidence="2 3">8H-2</strain>
    </source>
</reference>
<dbReference type="PROSITE" id="PS51257">
    <property type="entry name" value="PROKAR_LIPOPROTEIN"/>
    <property type="match status" value="1"/>
</dbReference>
<keyword evidence="3" id="KW-1185">Reference proteome</keyword>
<dbReference type="PROSITE" id="PS51677">
    <property type="entry name" value="NODB"/>
    <property type="match status" value="1"/>
</dbReference>
<dbReference type="InterPro" id="IPR002509">
    <property type="entry name" value="NODB_dom"/>
</dbReference>
<dbReference type="InterPro" id="IPR011330">
    <property type="entry name" value="Glyco_hydro/deAcase_b/a-brl"/>
</dbReference>
<accession>A0A6C2C7J3</accession>
<dbReference type="OrthoDB" id="9812065at2"/>
<dbReference type="PANTHER" id="PTHR10587:SF125">
    <property type="entry name" value="POLYSACCHARIDE DEACETYLASE YHEN-RELATED"/>
    <property type="match status" value="1"/>
</dbReference>
<organism evidence="2 3">
    <name type="scientific">Weissella muntiaci</name>
    <dbReference type="NCBI Taxonomy" id="2508881"/>
    <lineage>
        <taxon>Bacteria</taxon>
        <taxon>Bacillati</taxon>
        <taxon>Bacillota</taxon>
        <taxon>Bacilli</taxon>
        <taxon>Lactobacillales</taxon>
        <taxon>Lactobacillaceae</taxon>
        <taxon>Weissella</taxon>
    </lineage>
</organism>